<dbReference type="InterPro" id="IPR024741">
    <property type="entry name" value="Condensin2_G2"/>
</dbReference>
<organism evidence="1 2">
    <name type="scientific">Lactuca sativa</name>
    <name type="common">Garden lettuce</name>
    <dbReference type="NCBI Taxonomy" id="4236"/>
    <lineage>
        <taxon>Eukaryota</taxon>
        <taxon>Viridiplantae</taxon>
        <taxon>Streptophyta</taxon>
        <taxon>Embryophyta</taxon>
        <taxon>Tracheophyta</taxon>
        <taxon>Spermatophyta</taxon>
        <taxon>Magnoliopsida</taxon>
        <taxon>eudicotyledons</taxon>
        <taxon>Gunneridae</taxon>
        <taxon>Pentapetalae</taxon>
        <taxon>asterids</taxon>
        <taxon>campanulids</taxon>
        <taxon>Asterales</taxon>
        <taxon>Asteraceae</taxon>
        <taxon>Cichorioideae</taxon>
        <taxon>Cichorieae</taxon>
        <taxon>Lactucinae</taxon>
        <taxon>Lactuca</taxon>
    </lineage>
</organism>
<dbReference type="GO" id="GO:0005634">
    <property type="term" value="C:nucleus"/>
    <property type="evidence" value="ECO:0007669"/>
    <property type="project" value="InterPro"/>
</dbReference>
<dbReference type="PANTHER" id="PTHR16199:SF4">
    <property type="entry name" value="CONDENSIN-2 COMPLEX SUBUNIT G2"/>
    <property type="match status" value="1"/>
</dbReference>
<dbReference type="Pfam" id="PF12422">
    <property type="entry name" value="Condensin2nSMC"/>
    <property type="match status" value="1"/>
</dbReference>
<comment type="caution">
    <text evidence="1">The sequence shown here is derived from an EMBL/GenBank/DDBJ whole genome shotgun (WGS) entry which is preliminary data.</text>
</comment>
<name>A0A9R1UP00_LACSA</name>
<evidence type="ECO:0000313" key="1">
    <source>
        <dbReference type="EMBL" id="KAJ0190320.1"/>
    </source>
</evidence>
<proteinExistence type="predicted"/>
<dbReference type="PANTHER" id="PTHR16199">
    <property type="entry name" value="CONDENSIN-2 COMPLEX SUBUNIT G2"/>
    <property type="match status" value="1"/>
</dbReference>
<sequence>MRLAQTTSHSSATSSPAQALRLPFHHVDVVGFILRVVVFLRLSRQLVKESLAMIRSQIPLWRKSMLEAYVDIVFRAWKAANGETREEISCRHMQALVDSSTHEQGDGMS</sequence>
<dbReference type="Proteomes" id="UP000235145">
    <property type="component" value="Unassembled WGS sequence"/>
</dbReference>
<keyword evidence="2" id="KW-1185">Reference proteome</keyword>
<reference evidence="1 2" key="1">
    <citation type="journal article" date="2017" name="Nat. Commun.">
        <title>Genome assembly with in vitro proximity ligation data and whole-genome triplication in lettuce.</title>
        <authorList>
            <person name="Reyes-Chin-Wo S."/>
            <person name="Wang Z."/>
            <person name="Yang X."/>
            <person name="Kozik A."/>
            <person name="Arikit S."/>
            <person name="Song C."/>
            <person name="Xia L."/>
            <person name="Froenicke L."/>
            <person name="Lavelle D.O."/>
            <person name="Truco M.J."/>
            <person name="Xia R."/>
            <person name="Zhu S."/>
            <person name="Xu C."/>
            <person name="Xu H."/>
            <person name="Xu X."/>
            <person name="Cox K."/>
            <person name="Korf I."/>
            <person name="Meyers B.C."/>
            <person name="Michelmore R.W."/>
        </authorList>
    </citation>
    <scope>NUCLEOTIDE SEQUENCE [LARGE SCALE GENOMIC DNA]</scope>
    <source>
        <strain evidence="2">cv. Salinas</strain>
        <tissue evidence="1">Seedlings</tissue>
    </source>
</reference>
<accession>A0A9R1UP00</accession>
<evidence type="ECO:0000313" key="2">
    <source>
        <dbReference type="Proteomes" id="UP000235145"/>
    </source>
</evidence>
<dbReference type="AlphaFoldDB" id="A0A9R1UP00"/>
<gene>
    <name evidence="1" type="ORF">LSAT_V11C800446120</name>
</gene>
<protein>
    <submittedName>
        <fullName evidence="1">Uncharacterized protein</fullName>
    </submittedName>
</protein>
<dbReference type="EMBL" id="NBSK02000008">
    <property type="protein sequence ID" value="KAJ0190320.1"/>
    <property type="molecule type" value="Genomic_DNA"/>
</dbReference>